<feature type="signal peptide" evidence="1">
    <location>
        <begin position="1"/>
        <end position="27"/>
    </location>
</feature>
<proteinExistence type="predicted"/>
<dbReference type="InterPro" id="IPR006311">
    <property type="entry name" value="TAT_signal"/>
</dbReference>
<keyword evidence="3" id="KW-1185">Reference proteome</keyword>
<evidence type="ECO:0000313" key="2">
    <source>
        <dbReference type="EMBL" id="MFD2023993.1"/>
    </source>
</evidence>
<name>A0ABW4V369_9MICO</name>
<sequence>MSRTRKRFAAVIAAAALAALTGSGLLAVGTAPPVQAAGARDGVCASGEFCYYYNSDHAGSVSDFDVSVADYGTTQPSCFDFKGPGNGQGECVKNEAASVWNRSGRTVRVYYNSNYGGTYQAVAAGAKVNLGPALYNNNASHKFGPFVAAPSSRPSYYVSTQSTTWARNVGCSIGTSDRNQGGRQVHTIVLAFGKTTKGGDGVHRLSYFGGADRTFADARRMVVAMGKGYDGCTGADTTSVLRIGLGTSNYPGSAVTGAAGRALARAAKGAASDLADYSQATAWGAVDFEAWGAGSGLNGQSRNMLDGYNGVTGRRPLVNFGSADGCPTSSVPSAGSCNAGLSADTIWYVSTRGAARPLPEIYTTTGSQAKQWKNLSLYAHRKGAAMSFPAVMAQRGACDQRGGCTGTDNSPATAWTQLNEQLDGDSRTATNPGAPTNIHWQETTTALDSGSERTTAYTETVWPSGIFADAEAPARGAEFRGGNRWVGQVADRTLIVWAGRSGTDASLGRLLIASAGTDGMLRSHDVVDVPGAGTLRVASAHAGVLVLVDEHGARHRFDAGSGTFR</sequence>
<organism evidence="2 3">
    <name type="scientific">Promicromonospora aerolata</name>
    <dbReference type="NCBI Taxonomy" id="195749"/>
    <lineage>
        <taxon>Bacteria</taxon>
        <taxon>Bacillati</taxon>
        <taxon>Actinomycetota</taxon>
        <taxon>Actinomycetes</taxon>
        <taxon>Micrococcales</taxon>
        <taxon>Promicromonosporaceae</taxon>
        <taxon>Promicromonospora</taxon>
    </lineage>
</organism>
<gene>
    <name evidence="2" type="ORF">ACFSL2_00525</name>
</gene>
<keyword evidence="1" id="KW-0732">Signal</keyword>
<dbReference type="Proteomes" id="UP001597338">
    <property type="component" value="Unassembled WGS sequence"/>
</dbReference>
<feature type="chain" id="PRO_5045890560" evidence="1">
    <location>
        <begin position="28"/>
        <end position="565"/>
    </location>
</feature>
<dbReference type="PROSITE" id="PS51318">
    <property type="entry name" value="TAT"/>
    <property type="match status" value="1"/>
</dbReference>
<evidence type="ECO:0000256" key="1">
    <source>
        <dbReference type="SAM" id="SignalP"/>
    </source>
</evidence>
<dbReference type="Pfam" id="PF03995">
    <property type="entry name" value="Inhibitor_I36"/>
    <property type="match status" value="1"/>
</dbReference>
<dbReference type="EMBL" id="JBHUHF010000001">
    <property type="protein sequence ID" value="MFD2023993.1"/>
    <property type="molecule type" value="Genomic_DNA"/>
</dbReference>
<protein>
    <submittedName>
        <fullName evidence="2">Peptidase inhibitor family I36 protein</fullName>
    </submittedName>
</protein>
<dbReference type="RefSeq" id="WP_377195997.1">
    <property type="nucleotide sequence ID" value="NZ_JBHUHF010000001.1"/>
</dbReference>
<reference evidence="3" key="1">
    <citation type="journal article" date="2019" name="Int. J. Syst. Evol. Microbiol.">
        <title>The Global Catalogue of Microorganisms (GCM) 10K type strain sequencing project: providing services to taxonomists for standard genome sequencing and annotation.</title>
        <authorList>
            <consortium name="The Broad Institute Genomics Platform"/>
            <consortium name="The Broad Institute Genome Sequencing Center for Infectious Disease"/>
            <person name="Wu L."/>
            <person name="Ma J."/>
        </authorList>
    </citation>
    <scope>NUCLEOTIDE SEQUENCE [LARGE SCALE GENOMIC DNA]</scope>
    <source>
        <strain evidence="3">CCM 7043</strain>
    </source>
</reference>
<evidence type="ECO:0000313" key="3">
    <source>
        <dbReference type="Proteomes" id="UP001597338"/>
    </source>
</evidence>
<comment type="caution">
    <text evidence="2">The sequence shown here is derived from an EMBL/GenBank/DDBJ whole genome shotgun (WGS) entry which is preliminary data.</text>
</comment>
<accession>A0ABW4V369</accession>